<gene>
    <name evidence="3" type="ORF">CAP_1969</name>
</gene>
<dbReference type="PROSITE" id="PS00061">
    <property type="entry name" value="ADH_SHORT"/>
    <property type="match status" value="1"/>
</dbReference>
<dbReference type="EMBL" id="ASRX01000016">
    <property type="protein sequence ID" value="EYF06439.1"/>
    <property type="molecule type" value="Genomic_DNA"/>
</dbReference>
<dbReference type="PANTHER" id="PTHR42760:SF40">
    <property type="entry name" value="3-OXOACYL-[ACYL-CARRIER-PROTEIN] REDUCTASE, CHLOROPLASTIC"/>
    <property type="match status" value="1"/>
</dbReference>
<organism evidence="3 4">
    <name type="scientific">Chondromyces apiculatus DSM 436</name>
    <dbReference type="NCBI Taxonomy" id="1192034"/>
    <lineage>
        <taxon>Bacteria</taxon>
        <taxon>Pseudomonadati</taxon>
        <taxon>Myxococcota</taxon>
        <taxon>Polyangia</taxon>
        <taxon>Polyangiales</taxon>
        <taxon>Polyangiaceae</taxon>
        <taxon>Chondromyces</taxon>
    </lineage>
</organism>
<evidence type="ECO:0000256" key="2">
    <source>
        <dbReference type="SAM" id="MobiDB-lite"/>
    </source>
</evidence>
<dbReference type="GO" id="GO:0016616">
    <property type="term" value="F:oxidoreductase activity, acting on the CH-OH group of donors, NAD or NADP as acceptor"/>
    <property type="evidence" value="ECO:0007669"/>
    <property type="project" value="TreeGrafter"/>
</dbReference>
<dbReference type="AlphaFoldDB" id="A0A017TB20"/>
<feature type="region of interest" description="Disordered" evidence="2">
    <location>
        <begin position="1"/>
        <end position="21"/>
    </location>
</feature>
<evidence type="ECO:0000256" key="1">
    <source>
        <dbReference type="ARBA" id="ARBA00006484"/>
    </source>
</evidence>
<dbReference type="GO" id="GO:0030497">
    <property type="term" value="P:fatty acid elongation"/>
    <property type="evidence" value="ECO:0007669"/>
    <property type="project" value="TreeGrafter"/>
</dbReference>
<dbReference type="PANTHER" id="PTHR42760">
    <property type="entry name" value="SHORT-CHAIN DEHYDROGENASES/REDUCTASES FAMILY MEMBER"/>
    <property type="match status" value="1"/>
</dbReference>
<feature type="compositionally biased region" description="Polar residues" evidence="2">
    <location>
        <begin position="8"/>
        <end position="21"/>
    </location>
</feature>
<keyword evidence="4" id="KW-1185">Reference proteome</keyword>
<sequence length="272" mass="27596">MVLMAETTADTEASAKESTQQVMAGSTAGAAREDVEAGTAIVVTGATGALGAGLAKLLVARGHRVAAVARPTAAAHLRALEAELGDACVGITADVASPGDWTATLRDIEARVGPPAGAALVAGGWQGGTPLHEVRDDGPYRTLLHQNLDTVRNALRALLPGMVTRRAGSVVVVGARPVLRPELGAGMADYTATKAAVVALAQAVAAEVLPQRVRVNAVLPNLIDTPQNREGMPTADVSAWVSIPSLAGVIAFLLSDAARDISGAAIPVYGRS</sequence>
<dbReference type="Gene3D" id="3.40.50.720">
    <property type="entry name" value="NAD(P)-binding Rossmann-like Domain"/>
    <property type="match status" value="1"/>
</dbReference>
<protein>
    <submittedName>
        <fullName evidence="3">Short-chain dehydrogenase/reductase SDR</fullName>
    </submittedName>
</protein>
<dbReference type="SUPFAM" id="SSF51735">
    <property type="entry name" value="NAD(P)-binding Rossmann-fold domains"/>
    <property type="match status" value="1"/>
</dbReference>
<name>A0A017TB20_9BACT</name>
<dbReference type="InterPro" id="IPR002347">
    <property type="entry name" value="SDR_fam"/>
</dbReference>
<proteinExistence type="inferred from homology"/>
<dbReference type="Pfam" id="PF00106">
    <property type="entry name" value="adh_short"/>
    <property type="match status" value="1"/>
</dbReference>
<dbReference type="Proteomes" id="UP000019678">
    <property type="component" value="Unassembled WGS sequence"/>
</dbReference>
<dbReference type="eggNOG" id="COG1028">
    <property type="taxonomic scope" value="Bacteria"/>
</dbReference>
<evidence type="ECO:0000313" key="3">
    <source>
        <dbReference type="EMBL" id="EYF06439.1"/>
    </source>
</evidence>
<evidence type="ECO:0000313" key="4">
    <source>
        <dbReference type="Proteomes" id="UP000019678"/>
    </source>
</evidence>
<dbReference type="InterPro" id="IPR020904">
    <property type="entry name" value="Sc_DH/Rdtase_CS"/>
</dbReference>
<dbReference type="STRING" id="1192034.CAP_1969"/>
<comment type="similarity">
    <text evidence="1">Belongs to the short-chain dehydrogenases/reductases (SDR) family.</text>
</comment>
<comment type="caution">
    <text evidence="3">The sequence shown here is derived from an EMBL/GenBank/DDBJ whole genome shotgun (WGS) entry which is preliminary data.</text>
</comment>
<accession>A0A017TB20</accession>
<dbReference type="PRINTS" id="PR00081">
    <property type="entry name" value="GDHRDH"/>
</dbReference>
<reference evidence="3 4" key="1">
    <citation type="submission" date="2013-05" db="EMBL/GenBank/DDBJ databases">
        <title>Genome assembly of Chondromyces apiculatus DSM 436.</title>
        <authorList>
            <person name="Sharma G."/>
            <person name="Khatri I."/>
            <person name="Kaur C."/>
            <person name="Mayilraj S."/>
            <person name="Subramanian S."/>
        </authorList>
    </citation>
    <scope>NUCLEOTIDE SEQUENCE [LARGE SCALE GENOMIC DNA]</scope>
    <source>
        <strain evidence="3 4">DSM 436</strain>
    </source>
</reference>
<dbReference type="InterPro" id="IPR036291">
    <property type="entry name" value="NAD(P)-bd_dom_sf"/>
</dbReference>